<gene>
    <name evidence="2" type="ORF">PLXY2_LOCUS6446</name>
</gene>
<organism evidence="2 3">
    <name type="scientific">Plutella xylostella</name>
    <name type="common">Diamondback moth</name>
    <name type="synonym">Plutella maculipennis</name>
    <dbReference type="NCBI Taxonomy" id="51655"/>
    <lineage>
        <taxon>Eukaryota</taxon>
        <taxon>Metazoa</taxon>
        <taxon>Ecdysozoa</taxon>
        <taxon>Arthropoda</taxon>
        <taxon>Hexapoda</taxon>
        <taxon>Insecta</taxon>
        <taxon>Pterygota</taxon>
        <taxon>Neoptera</taxon>
        <taxon>Endopterygota</taxon>
        <taxon>Lepidoptera</taxon>
        <taxon>Glossata</taxon>
        <taxon>Ditrysia</taxon>
        <taxon>Yponomeutoidea</taxon>
        <taxon>Plutellidae</taxon>
        <taxon>Plutella</taxon>
    </lineage>
</organism>
<evidence type="ECO:0000256" key="1">
    <source>
        <dbReference type="SAM" id="MobiDB-lite"/>
    </source>
</evidence>
<comment type="caution">
    <text evidence="2">The sequence shown here is derived from an EMBL/GenBank/DDBJ whole genome shotgun (WGS) entry which is preliminary data.</text>
</comment>
<proteinExistence type="predicted"/>
<name>A0A8S4EQZ5_PLUXY</name>
<evidence type="ECO:0000313" key="3">
    <source>
        <dbReference type="Proteomes" id="UP000653454"/>
    </source>
</evidence>
<keyword evidence="3" id="KW-1185">Reference proteome</keyword>
<feature type="compositionally biased region" description="Polar residues" evidence="1">
    <location>
        <begin position="126"/>
        <end position="139"/>
    </location>
</feature>
<accession>A0A8S4EQZ5</accession>
<evidence type="ECO:0000313" key="2">
    <source>
        <dbReference type="EMBL" id="CAG9118101.1"/>
    </source>
</evidence>
<protein>
    <submittedName>
        <fullName evidence="2">(diamondback moth) hypothetical protein</fullName>
    </submittedName>
</protein>
<dbReference type="AlphaFoldDB" id="A0A8S4EQZ5"/>
<sequence>MKIPCDKSEIEYIRRIGKKGDKPRPVAVTLLTMYKKIEILKNKKSLDGSPYYIKEDFTQKVLEKRRALQPQVQKLRDEGKQVIIKYDKIVMIENVNSNLKSAKKRVLSISPDINNKSAQKTKKNKSNITTFFTPRNEQNSPERHSSIDTNGKL</sequence>
<reference evidence="2" key="1">
    <citation type="submission" date="2020-11" db="EMBL/GenBank/DDBJ databases">
        <authorList>
            <person name="Whiteford S."/>
        </authorList>
    </citation>
    <scope>NUCLEOTIDE SEQUENCE</scope>
</reference>
<feature type="region of interest" description="Disordered" evidence="1">
    <location>
        <begin position="117"/>
        <end position="153"/>
    </location>
</feature>
<dbReference type="Proteomes" id="UP000653454">
    <property type="component" value="Unassembled WGS sequence"/>
</dbReference>
<dbReference type="EMBL" id="CAJHNJ030000020">
    <property type="protein sequence ID" value="CAG9118101.1"/>
    <property type="molecule type" value="Genomic_DNA"/>
</dbReference>